<dbReference type="AlphaFoldDB" id="A0A511J0M6"/>
<comment type="caution">
    <text evidence="2">The sequence shown here is derived from an EMBL/GenBank/DDBJ whole genome shotgun (WGS) entry which is preliminary data.</text>
</comment>
<accession>A0A511J0M6</accession>
<name>A0A511J0M6_9ENTE</name>
<sequence length="397" mass="47367">MNEKHILIYGLDDERSDYYNNLIGENQKSKYIPLFIEDYNNKLASILLQEWGKKRNRYTVQPSAWDSEKSFSKFIKEISRSTEIIKKYPFWEMYLFTFQSQHFLSTLEIIYNRPLKMFQKKDCHDVHIDIDSHVEVGRRIGFEMAQIHDDLIVHFVLDNIDFKEVLSKNMDGYDYTSKELRYVYRNWEKLKEKIIFIENNERVIAPWEKDPELWKNYQPKKKQELSNLEPEKKQTELSDLEHEKKNQELNGAEPEKKDHKRSELEQKKKMQDLNNPQLEKNAHFEITKTSQTINDEQTKNKHSLIKRMGNGIWKRIKNVFSHSNKKSVDLHKNLPNIENGKTSTVVALSYHQYPLPQTSRFSESKLKHDIKLSQITSKGLNESKTRNEKATHSLMIR</sequence>
<protein>
    <submittedName>
        <fullName evidence="2">Uncharacterized protein</fullName>
    </submittedName>
</protein>
<evidence type="ECO:0000313" key="2">
    <source>
        <dbReference type="EMBL" id="GEL91557.1"/>
    </source>
</evidence>
<dbReference type="EMBL" id="BJWF01000007">
    <property type="protein sequence ID" value="GEL91557.1"/>
    <property type="molecule type" value="Genomic_DNA"/>
</dbReference>
<feature type="region of interest" description="Disordered" evidence="1">
    <location>
        <begin position="222"/>
        <end position="298"/>
    </location>
</feature>
<evidence type="ECO:0000256" key="1">
    <source>
        <dbReference type="SAM" id="MobiDB-lite"/>
    </source>
</evidence>
<proteinExistence type="predicted"/>
<evidence type="ECO:0000313" key="3">
    <source>
        <dbReference type="Proteomes" id="UP000321830"/>
    </source>
</evidence>
<dbReference type="Proteomes" id="UP000321830">
    <property type="component" value="Unassembled WGS sequence"/>
</dbReference>
<reference evidence="2 3" key="1">
    <citation type="submission" date="2019-07" db="EMBL/GenBank/DDBJ databases">
        <title>Whole genome shotgun sequence of Enterococcus villorum NBRC 100699.</title>
        <authorList>
            <person name="Hosoyama A."/>
            <person name="Uohara A."/>
            <person name="Ohji S."/>
            <person name="Ichikawa N."/>
        </authorList>
    </citation>
    <scope>NUCLEOTIDE SEQUENCE [LARGE SCALE GENOMIC DNA]</scope>
    <source>
        <strain evidence="2 3">NBRC 100699</strain>
    </source>
</reference>
<gene>
    <name evidence="2" type="ORF">EVI01_08940</name>
</gene>
<feature type="compositionally biased region" description="Basic and acidic residues" evidence="1">
    <location>
        <begin position="222"/>
        <end position="271"/>
    </location>
</feature>
<organism evidence="2 3">
    <name type="scientific">Enterococcus villorum</name>
    <dbReference type="NCBI Taxonomy" id="112904"/>
    <lineage>
        <taxon>Bacteria</taxon>
        <taxon>Bacillati</taxon>
        <taxon>Bacillota</taxon>
        <taxon>Bacilli</taxon>
        <taxon>Lactobacillales</taxon>
        <taxon>Enterococcaceae</taxon>
        <taxon>Enterococcus</taxon>
    </lineage>
</organism>